<evidence type="ECO:0000256" key="6">
    <source>
        <dbReference type="ARBA" id="ARBA00023065"/>
    </source>
</evidence>
<evidence type="ECO:0000256" key="3">
    <source>
        <dbReference type="ARBA" id="ARBA00022475"/>
    </source>
</evidence>
<proteinExistence type="inferred from homology"/>
<keyword evidence="4 9" id="KW-0812">Transmembrane</keyword>
<dbReference type="InterPro" id="IPR001185">
    <property type="entry name" value="MS_channel"/>
</dbReference>
<dbReference type="PANTHER" id="PTHR30266:SF2">
    <property type="entry name" value="LARGE-CONDUCTANCE MECHANOSENSITIVE CHANNEL"/>
    <property type="match status" value="1"/>
</dbReference>
<evidence type="ECO:0000256" key="2">
    <source>
        <dbReference type="ARBA" id="ARBA00022448"/>
    </source>
</evidence>
<feature type="transmembrane region" description="Helical" evidence="9">
    <location>
        <begin position="12"/>
        <end position="31"/>
    </location>
</feature>
<name>A0A0R2NI58_9LACO</name>
<keyword evidence="3 9" id="KW-1003">Cell membrane</keyword>
<protein>
    <recommendedName>
        <fullName evidence="9">Large-conductance mechanosensitive channel</fullName>
    </recommendedName>
</protein>
<dbReference type="GO" id="GO:0008381">
    <property type="term" value="F:mechanosensitive monoatomic ion channel activity"/>
    <property type="evidence" value="ECO:0007669"/>
    <property type="project" value="UniProtKB-UniRule"/>
</dbReference>
<dbReference type="RefSeq" id="WP_057798718.1">
    <property type="nucleotide sequence ID" value="NZ_BJZZ01000008.1"/>
</dbReference>
<organism evidence="10 11">
    <name type="scientific">Pediococcus argentinicus</name>
    <dbReference type="NCBI Taxonomy" id="480391"/>
    <lineage>
        <taxon>Bacteria</taxon>
        <taxon>Bacillati</taxon>
        <taxon>Bacillota</taxon>
        <taxon>Bacilli</taxon>
        <taxon>Lactobacillales</taxon>
        <taxon>Lactobacillaceae</taxon>
        <taxon>Pediococcus</taxon>
    </lineage>
</organism>
<evidence type="ECO:0000256" key="9">
    <source>
        <dbReference type="HAMAP-Rule" id="MF_00115"/>
    </source>
</evidence>
<dbReference type="PRINTS" id="PR01264">
    <property type="entry name" value="MECHCHANNEL"/>
</dbReference>
<dbReference type="NCBIfam" id="TIGR00220">
    <property type="entry name" value="mscL"/>
    <property type="match status" value="1"/>
</dbReference>
<dbReference type="SUPFAM" id="SSF81330">
    <property type="entry name" value="Gated mechanosensitive channel"/>
    <property type="match status" value="1"/>
</dbReference>
<dbReference type="HAMAP" id="MF_00115">
    <property type="entry name" value="MscL"/>
    <property type="match status" value="1"/>
</dbReference>
<evidence type="ECO:0000313" key="10">
    <source>
        <dbReference type="EMBL" id="KRO25464.1"/>
    </source>
</evidence>
<comment type="function">
    <text evidence="9">Channel that opens in response to stretch forces in the membrane lipid bilayer. May participate in the regulation of osmotic pressure changes within the cell.</text>
</comment>
<evidence type="ECO:0000256" key="7">
    <source>
        <dbReference type="ARBA" id="ARBA00023136"/>
    </source>
</evidence>
<comment type="similarity">
    <text evidence="9">Belongs to the MscL family.</text>
</comment>
<keyword evidence="11" id="KW-1185">Reference proteome</keyword>
<comment type="subcellular location">
    <subcellularLocation>
        <location evidence="9">Cell membrane</location>
        <topology evidence="9">Multi-pass membrane protein</topology>
    </subcellularLocation>
    <subcellularLocation>
        <location evidence="1">Membrane</location>
        <topology evidence="1">Multi-pass membrane protein</topology>
    </subcellularLocation>
</comment>
<dbReference type="Gene3D" id="1.10.1200.120">
    <property type="entry name" value="Large-conductance mechanosensitive channel, MscL, domain 1"/>
    <property type="match status" value="1"/>
</dbReference>
<dbReference type="Pfam" id="PF01741">
    <property type="entry name" value="MscL"/>
    <property type="match status" value="1"/>
</dbReference>
<dbReference type="OrthoDB" id="9810350at2"/>
<evidence type="ECO:0000256" key="8">
    <source>
        <dbReference type="ARBA" id="ARBA00023303"/>
    </source>
</evidence>
<dbReference type="EMBL" id="JQCQ01000009">
    <property type="protein sequence ID" value="KRO25464.1"/>
    <property type="molecule type" value="Genomic_DNA"/>
</dbReference>
<dbReference type="PANTHER" id="PTHR30266">
    <property type="entry name" value="MECHANOSENSITIVE CHANNEL MSCL"/>
    <property type="match status" value="1"/>
</dbReference>
<evidence type="ECO:0000313" key="11">
    <source>
        <dbReference type="Proteomes" id="UP000051249"/>
    </source>
</evidence>
<gene>
    <name evidence="9" type="primary">mscL</name>
    <name evidence="10" type="ORF">IV88_GL001714</name>
</gene>
<evidence type="ECO:0000256" key="4">
    <source>
        <dbReference type="ARBA" id="ARBA00022692"/>
    </source>
</evidence>
<dbReference type="GO" id="GO:0005886">
    <property type="term" value="C:plasma membrane"/>
    <property type="evidence" value="ECO:0007669"/>
    <property type="project" value="UniProtKB-SubCell"/>
</dbReference>
<feature type="transmembrane region" description="Helical" evidence="9">
    <location>
        <begin position="69"/>
        <end position="90"/>
    </location>
</feature>
<sequence>MIKEFKAFISRGSVVDLAVGVIIGSAFTSIVKSLVSYMINPLIGLFVGGINFSDWVFKINDATFKVGSFINAVINFIIIAFVIFLMVKLINKFRKTETKEPTNTEKYLKDIRDMMKKNDEY</sequence>
<comment type="caution">
    <text evidence="10">The sequence shown here is derived from an EMBL/GenBank/DDBJ whole genome shotgun (WGS) entry which is preliminary data.</text>
</comment>
<dbReference type="PATRIC" id="fig|480391.4.peg.1760"/>
<dbReference type="InterPro" id="IPR036019">
    <property type="entry name" value="MscL_channel"/>
</dbReference>
<dbReference type="AlphaFoldDB" id="A0A0R2NI58"/>
<dbReference type="Proteomes" id="UP000051249">
    <property type="component" value="Unassembled WGS sequence"/>
</dbReference>
<comment type="subunit">
    <text evidence="9">Homopentamer.</text>
</comment>
<evidence type="ECO:0000256" key="5">
    <source>
        <dbReference type="ARBA" id="ARBA00022989"/>
    </source>
</evidence>
<reference evidence="10 11" key="1">
    <citation type="journal article" date="2015" name="Genome Announc.">
        <title>Expanding the biotechnology potential of lactobacilli through comparative genomics of 213 strains and associated genera.</title>
        <authorList>
            <person name="Sun Z."/>
            <person name="Harris H.M."/>
            <person name="McCann A."/>
            <person name="Guo C."/>
            <person name="Argimon S."/>
            <person name="Zhang W."/>
            <person name="Yang X."/>
            <person name="Jeffery I.B."/>
            <person name="Cooney J.C."/>
            <person name="Kagawa T.F."/>
            <person name="Liu W."/>
            <person name="Song Y."/>
            <person name="Salvetti E."/>
            <person name="Wrobel A."/>
            <person name="Rasinkangas P."/>
            <person name="Parkhill J."/>
            <person name="Rea M.C."/>
            <person name="O'Sullivan O."/>
            <person name="Ritari J."/>
            <person name="Douillard F.P."/>
            <person name="Paul Ross R."/>
            <person name="Yang R."/>
            <person name="Briner A.E."/>
            <person name="Felis G.E."/>
            <person name="de Vos W.M."/>
            <person name="Barrangou R."/>
            <person name="Klaenhammer T.R."/>
            <person name="Caufield P.W."/>
            <person name="Cui Y."/>
            <person name="Zhang H."/>
            <person name="O'Toole P.W."/>
        </authorList>
    </citation>
    <scope>NUCLEOTIDE SEQUENCE [LARGE SCALE GENOMIC DNA]</scope>
    <source>
        <strain evidence="10 11">DSM 23026</strain>
    </source>
</reference>
<keyword evidence="2 9" id="KW-0813">Transport</keyword>
<keyword evidence="6 9" id="KW-0406">Ion transport</keyword>
<dbReference type="InterPro" id="IPR037673">
    <property type="entry name" value="MSC/AndL"/>
</dbReference>
<keyword evidence="8 9" id="KW-0407">Ion channel</keyword>
<keyword evidence="5 9" id="KW-1133">Transmembrane helix</keyword>
<keyword evidence="7 9" id="KW-0472">Membrane</keyword>
<accession>A0A0R2NI58</accession>
<evidence type="ECO:0000256" key="1">
    <source>
        <dbReference type="ARBA" id="ARBA00004141"/>
    </source>
</evidence>